<evidence type="ECO:0000313" key="2">
    <source>
        <dbReference type="EMBL" id="SKC68792.1"/>
    </source>
</evidence>
<gene>
    <name evidence="2" type="ORF">SAMN02194393_02190</name>
</gene>
<evidence type="ECO:0000259" key="1">
    <source>
        <dbReference type="Pfam" id="PF21818"/>
    </source>
</evidence>
<proteinExistence type="predicted"/>
<sequence>MRTIVLISCVSKKKEVESEARELYQSTLFKLALKYAEKIKPDKIFILSALHGVVELEQVIRPYNVTLNNMSEKDRKTWSEKVINQLKNKNISFDEDKFIILAGNNYRKYLVRNMKHVEVPMEGLKIGQQLSYLKEKVINE</sequence>
<reference evidence="3" key="1">
    <citation type="submission" date="2017-02" db="EMBL/GenBank/DDBJ databases">
        <authorList>
            <person name="Varghese N."/>
            <person name="Submissions S."/>
        </authorList>
    </citation>
    <scope>NUCLEOTIDE SEQUENCE [LARGE SCALE GENOMIC DNA]</scope>
    <source>
        <strain evidence="3">M1</strain>
    </source>
</reference>
<dbReference type="Proteomes" id="UP000190285">
    <property type="component" value="Unassembled WGS sequence"/>
</dbReference>
<accession>A0A1T5KYA6</accession>
<dbReference type="OrthoDB" id="1550740at2"/>
<name>A0A1T5KYA6_9FIRM</name>
<dbReference type="EMBL" id="FUZT01000005">
    <property type="protein sequence ID" value="SKC68792.1"/>
    <property type="molecule type" value="Genomic_DNA"/>
</dbReference>
<feature type="domain" description="DUF6884" evidence="1">
    <location>
        <begin position="4"/>
        <end position="135"/>
    </location>
</feature>
<organism evidence="2 3">
    <name type="scientific">Maledivibacter halophilus</name>
    <dbReference type="NCBI Taxonomy" id="36842"/>
    <lineage>
        <taxon>Bacteria</taxon>
        <taxon>Bacillati</taxon>
        <taxon>Bacillota</taxon>
        <taxon>Clostridia</taxon>
        <taxon>Peptostreptococcales</taxon>
        <taxon>Caminicellaceae</taxon>
        <taxon>Maledivibacter</taxon>
    </lineage>
</organism>
<keyword evidence="3" id="KW-1185">Reference proteome</keyword>
<dbReference type="STRING" id="36842.SAMN02194393_02190"/>
<dbReference type="AlphaFoldDB" id="A0A1T5KYA6"/>
<dbReference type="Pfam" id="PF21818">
    <property type="entry name" value="DUF6884"/>
    <property type="match status" value="1"/>
</dbReference>
<evidence type="ECO:0000313" key="3">
    <source>
        <dbReference type="Proteomes" id="UP000190285"/>
    </source>
</evidence>
<dbReference type="InterPro" id="IPR049251">
    <property type="entry name" value="DUF6884"/>
</dbReference>
<dbReference type="RefSeq" id="WP_079491616.1">
    <property type="nucleotide sequence ID" value="NZ_FUZT01000005.1"/>
</dbReference>
<protein>
    <recommendedName>
        <fullName evidence="1">DUF6884 domain-containing protein</fullName>
    </recommendedName>
</protein>